<accession>A0A7V8J3A5</accession>
<dbReference type="Proteomes" id="UP000442695">
    <property type="component" value="Unassembled WGS sequence"/>
</dbReference>
<dbReference type="InterPro" id="IPR022385">
    <property type="entry name" value="Rhs_assc_core"/>
</dbReference>
<dbReference type="RefSeq" id="WP_084738507.1">
    <property type="nucleotide sequence ID" value="NZ_JADUCH010000124.1"/>
</dbReference>
<dbReference type="NCBIfam" id="TIGR03696">
    <property type="entry name" value="Rhs_assc_core"/>
    <property type="match status" value="1"/>
</dbReference>
<proteinExistence type="predicted"/>
<name>A0A7V8J3A5_PSEPU</name>
<comment type="caution">
    <text evidence="1">The sequence shown here is derived from an EMBL/GenBank/DDBJ whole genome shotgun (WGS) entry which is preliminary data.</text>
</comment>
<evidence type="ECO:0000313" key="1">
    <source>
        <dbReference type="EMBL" id="KAF0253220.1"/>
    </source>
</evidence>
<evidence type="ECO:0008006" key="3">
    <source>
        <dbReference type="Google" id="ProtNLM"/>
    </source>
</evidence>
<reference evidence="1 2" key="1">
    <citation type="submission" date="2019-12" db="EMBL/GenBank/DDBJ databases">
        <authorList>
            <person name="Woiski C."/>
        </authorList>
    </citation>
    <scope>NUCLEOTIDE SEQUENCE [LARGE SCALE GENOMIC DNA]</scope>
    <source>
        <strain evidence="1 2">BOE100</strain>
    </source>
</reference>
<evidence type="ECO:0000313" key="2">
    <source>
        <dbReference type="Proteomes" id="UP000442695"/>
    </source>
</evidence>
<dbReference type="EMBL" id="WOWR01000029">
    <property type="protein sequence ID" value="KAF0253220.1"/>
    <property type="molecule type" value="Genomic_DNA"/>
</dbReference>
<dbReference type="SUPFAM" id="SSF56399">
    <property type="entry name" value="ADP-ribosylation"/>
    <property type="match status" value="1"/>
</dbReference>
<protein>
    <recommendedName>
        <fullName evidence="3">RHS repeat-associated core domain-containing protein</fullName>
    </recommendedName>
</protein>
<organism evidence="1 2">
    <name type="scientific">Pseudomonas putida</name>
    <name type="common">Arthrobacter siderocapsulatus</name>
    <dbReference type="NCBI Taxonomy" id="303"/>
    <lineage>
        <taxon>Bacteria</taxon>
        <taxon>Pseudomonadati</taxon>
        <taxon>Pseudomonadota</taxon>
        <taxon>Gammaproteobacteria</taxon>
        <taxon>Pseudomonadales</taxon>
        <taxon>Pseudomonadaceae</taxon>
        <taxon>Pseudomonas</taxon>
    </lineage>
</organism>
<sequence>MRLFYCAGQAHTFQAKEGVQQVIRHDREVLAERDLVTRIVWGDKQASVLGSVELERSRSIHYCAYGGNSVAANSPGLIGYAGYYLDAFSGHYILGNGYRSYGPGLMRVLSPDHLSPFGRGGLNAYGYCAGDPVNYIDPDGHAPVTLLSVFSRVNSAFGRVTGSSLVPMVTAKKYEGKVVFRLGSLTAFESNKRSGSNLPTLYISAHGMPGAISVHPDANVHIPVSVQSLHDMLVQGGVEMRGRQTHFLACYSAMKSPTTGKSVASEMAALTNAQSSGYTSTVGTWEGATSDGYMFTKVHGLLGGTSKKIRVGTIRNPYKLKNNANQFAEWSRQGIVDRPRDAY</sequence>
<dbReference type="Gene3D" id="2.180.10.10">
    <property type="entry name" value="RHS repeat-associated core"/>
    <property type="match status" value="1"/>
</dbReference>
<dbReference type="AlphaFoldDB" id="A0A7V8J3A5"/>
<gene>
    <name evidence="1" type="ORF">GN299_19435</name>
</gene>